<gene>
    <name evidence="1" type="ORF">L798_04759</name>
</gene>
<protein>
    <submittedName>
        <fullName evidence="1">Uncharacterized protein</fullName>
    </submittedName>
</protein>
<dbReference type="AlphaFoldDB" id="A0A067RMH8"/>
<evidence type="ECO:0000313" key="2">
    <source>
        <dbReference type="Proteomes" id="UP000027135"/>
    </source>
</evidence>
<proteinExistence type="predicted"/>
<name>A0A067RMH8_ZOONE</name>
<dbReference type="EMBL" id="KK852580">
    <property type="protein sequence ID" value="KDR20895.1"/>
    <property type="molecule type" value="Genomic_DNA"/>
</dbReference>
<keyword evidence="2" id="KW-1185">Reference proteome</keyword>
<dbReference type="InParanoid" id="A0A067RMH8"/>
<reference evidence="1 2" key="1">
    <citation type="journal article" date="2014" name="Nat. Commun.">
        <title>Molecular traces of alternative social organization in a termite genome.</title>
        <authorList>
            <person name="Terrapon N."/>
            <person name="Li C."/>
            <person name="Robertson H.M."/>
            <person name="Ji L."/>
            <person name="Meng X."/>
            <person name="Booth W."/>
            <person name="Chen Z."/>
            <person name="Childers C.P."/>
            <person name="Glastad K.M."/>
            <person name="Gokhale K."/>
            <person name="Gowin J."/>
            <person name="Gronenberg W."/>
            <person name="Hermansen R.A."/>
            <person name="Hu H."/>
            <person name="Hunt B.G."/>
            <person name="Huylmans A.K."/>
            <person name="Khalil S.M."/>
            <person name="Mitchell R.D."/>
            <person name="Munoz-Torres M.C."/>
            <person name="Mustard J.A."/>
            <person name="Pan H."/>
            <person name="Reese J.T."/>
            <person name="Scharf M.E."/>
            <person name="Sun F."/>
            <person name="Vogel H."/>
            <person name="Xiao J."/>
            <person name="Yang W."/>
            <person name="Yang Z."/>
            <person name="Yang Z."/>
            <person name="Zhou J."/>
            <person name="Zhu J."/>
            <person name="Brent C.S."/>
            <person name="Elsik C.G."/>
            <person name="Goodisman M.A."/>
            <person name="Liberles D.A."/>
            <person name="Roe R.M."/>
            <person name="Vargo E.L."/>
            <person name="Vilcinskas A."/>
            <person name="Wang J."/>
            <person name="Bornberg-Bauer E."/>
            <person name="Korb J."/>
            <person name="Zhang G."/>
            <person name="Liebig J."/>
        </authorList>
    </citation>
    <scope>NUCLEOTIDE SEQUENCE [LARGE SCALE GENOMIC DNA]</scope>
    <source>
        <tissue evidence="1">Whole organism</tissue>
    </source>
</reference>
<evidence type="ECO:0000313" key="1">
    <source>
        <dbReference type="EMBL" id="KDR20895.1"/>
    </source>
</evidence>
<dbReference type="Proteomes" id="UP000027135">
    <property type="component" value="Unassembled WGS sequence"/>
</dbReference>
<organism evidence="1 2">
    <name type="scientific">Zootermopsis nevadensis</name>
    <name type="common">Dampwood termite</name>
    <dbReference type="NCBI Taxonomy" id="136037"/>
    <lineage>
        <taxon>Eukaryota</taxon>
        <taxon>Metazoa</taxon>
        <taxon>Ecdysozoa</taxon>
        <taxon>Arthropoda</taxon>
        <taxon>Hexapoda</taxon>
        <taxon>Insecta</taxon>
        <taxon>Pterygota</taxon>
        <taxon>Neoptera</taxon>
        <taxon>Polyneoptera</taxon>
        <taxon>Dictyoptera</taxon>
        <taxon>Blattodea</taxon>
        <taxon>Blattoidea</taxon>
        <taxon>Termitoidae</taxon>
        <taxon>Termopsidae</taxon>
        <taxon>Zootermopsis</taxon>
    </lineage>
</organism>
<sequence>MGRGFPVDVKLAEVQTGDLPSADELIPVQNPTRPDKMGKRVPLNQPGTSSIHSPHMHVVLGLVRSINTVDVISPKALLTFLMKANSLIKLGLVRKDEILLVLLPKTVGWVMQTMGDCSRLNLAWSFCRFQSVSERFLDFVDSVVNAAEVLPGFSL</sequence>
<accession>A0A067RMH8</accession>